<accession>A0A151Z5M7</accession>
<evidence type="ECO:0000313" key="9">
    <source>
        <dbReference type="EMBL" id="KYQ89104.1"/>
    </source>
</evidence>
<name>A0A151Z5M7_TIELA</name>
<evidence type="ECO:0000256" key="1">
    <source>
        <dbReference type="ARBA" id="ARBA00002053"/>
    </source>
</evidence>
<dbReference type="SUPFAM" id="SSF81296">
    <property type="entry name" value="E set domains"/>
    <property type="match status" value="1"/>
</dbReference>
<keyword evidence="4" id="KW-0813">Transport</keyword>
<dbReference type="InterPro" id="IPR039670">
    <property type="entry name" value="NPC2-like"/>
</dbReference>
<dbReference type="AlphaFoldDB" id="A0A151Z5M7"/>
<dbReference type="PANTHER" id="PTHR11306:SF60">
    <property type="entry name" value="COUNTIN-3-RELATED"/>
    <property type="match status" value="1"/>
</dbReference>
<dbReference type="InterPro" id="IPR014756">
    <property type="entry name" value="Ig_E-set"/>
</dbReference>
<keyword evidence="5 7" id="KW-0732">Signal</keyword>
<dbReference type="InterPro" id="IPR036846">
    <property type="entry name" value="GM2-AP_sf"/>
</dbReference>
<feature type="signal peptide" evidence="7">
    <location>
        <begin position="1"/>
        <end position="20"/>
    </location>
</feature>
<organism evidence="9 10">
    <name type="scientific">Tieghemostelium lacteum</name>
    <name type="common">Slime mold</name>
    <name type="synonym">Dictyostelium lacteum</name>
    <dbReference type="NCBI Taxonomy" id="361077"/>
    <lineage>
        <taxon>Eukaryota</taxon>
        <taxon>Amoebozoa</taxon>
        <taxon>Evosea</taxon>
        <taxon>Eumycetozoa</taxon>
        <taxon>Dictyostelia</taxon>
        <taxon>Dictyosteliales</taxon>
        <taxon>Raperosteliaceae</taxon>
        <taxon>Tieghemostelium</taxon>
    </lineage>
</organism>
<comment type="function">
    <text evidence="1">Catalyzes the intermembrane transfer of phosphatidylglycerol and phosphatidylinositol.</text>
</comment>
<dbReference type="GO" id="GO:0032934">
    <property type="term" value="F:sterol binding"/>
    <property type="evidence" value="ECO:0007669"/>
    <property type="project" value="InterPro"/>
</dbReference>
<dbReference type="InterPro" id="IPR003172">
    <property type="entry name" value="ML_dom"/>
</dbReference>
<dbReference type="PANTHER" id="PTHR11306">
    <property type="entry name" value="NIEMANN PICK TYPE C2 PROTEIN NPC2-RELATED"/>
    <property type="match status" value="1"/>
</dbReference>
<evidence type="ECO:0000256" key="4">
    <source>
        <dbReference type="ARBA" id="ARBA00022448"/>
    </source>
</evidence>
<evidence type="ECO:0000256" key="6">
    <source>
        <dbReference type="ARBA" id="ARBA00023055"/>
    </source>
</evidence>
<dbReference type="EMBL" id="LODT01000042">
    <property type="protein sequence ID" value="KYQ89104.1"/>
    <property type="molecule type" value="Genomic_DNA"/>
</dbReference>
<comment type="subunit">
    <text evidence="3">Monomer.</text>
</comment>
<comment type="caution">
    <text evidence="9">The sequence shown here is derived from an EMBL/GenBank/DDBJ whole genome shotgun (WGS) entry which is preliminary data.</text>
</comment>
<evidence type="ECO:0000313" key="10">
    <source>
        <dbReference type="Proteomes" id="UP000076078"/>
    </source>
</evidence>
<feature type="chain" id="PRO_5007592887" description="MD-2-related lipid-recognition domain-containing protein" evidence="7">
    <location>
        <begin position="21"/>
        <end position="142"/>
    </location>
</feature>
<feature type="domain" description="MD-2-related lipid-recognition" evidence="8">
    <location>
        <begin position="23"/>
        <end position="140"/>
    </location>
</feature>
<protein>
    <recommendedName>
        <fullName evidence="8">MD-2-related lipid-recognition domain-containing protein</fullName>
    </recommendedName>
</protein>
<dbReference type="OrthoDB" id="6409159at2759"/>
<dbReference type="OMA" id="NHELSCI"/>
<dbReference type="GO" id="GO:0015918">
    <property type="term" value="P:sterol transport"/>
    <property type="evidence" value="ECO:0007669"/>
    <property type="project" value="InterPro"/>
</dbReference>
<evidence type="ECO:0000256" key="3">
    <source>
        <dbReference type="ARBA" id="ARBA00011245"/>
    </source>
</evidence>
<comment type="similarity">
    <text evidence="2">Belongs to the NPC2 family.</text>
</comment>
<proteinExistence type="inferred from homology"/>
<evidence type="ECO:0000256" key="5">
    <source>
        <dbReference type="ARBA" id="ARBA00022729"/>
    </source>
</evidence>
<sequence length="142" mass="15087">MNKSIIFVFVLLALATPALCDIWTWCGTSADHLTINSVTITPDPPVKGQLLTVTASGTLNEQVTAGNAHITVKYGFITLINENQNICSSENPIPCPIAAGQYSHTINVTIPSSAPSGKYTGNVVITDQNSQEITCVNVDLDL</sequence>
<evidence type="ECO:0000256" key="7">
    <source>
        <dbReference type="SAM" id="SignalP"/>
    </source>
</evidence>
<dbReference type="Pfam" id="PF02221">
    <property type="entry name" value="E1_DerP2_DerF2"/>
    <property type="match status" value="1"/>
</dbReference>
<keyword evidence="6" id="KW-0445">Lipid transport</keyword>
<dbReference type="Gene3D" id="2.70.220.10">
    <property type="entry name" value="Ganglioside GM2 activator"/>
    <property type="match status" value="2"/>
</dbReference>
<keyword evidence="10" id="KW-1185">Reference proteome</keyword>
<evidence type="ECO:0000256" key="2">
    <source>
        <dbReference type="ARBA" id="ARBA00006370"/>
    </source>
</evidence>
<dbReference type="Proteomes" id="UP000076078">
    <property type="component" value="Unassembled WGS sequence"/>
</dbReference>
<dbReference type="InParanoid" id="A0A151Z5M7"/>
<dbReference type="SMART" id="SM00737">
    <property type="entry name" value="ML"/>
    <property type="match status" value="1"/>
</dbReference>
<reference evidence="9 10" key="1">
    <citation type="submission" date="2015-12" db="EMBL/GenBank/DDBJ databases">
        <title>Dictyostelia acquired genes for synthesis and detection of signals that induce cell-type specialization by lateral gene transfer from prokaryotes.</title>
        <authorList>
            <person name="Gloeckner G."/>
            <person name="Schaap P."/>
        </authorList>
    </citation>
    <scope>NUCLEOTIDE SEQUENCE [LARGE SCALE GENOMIC DNA]</scope>
    <source>
        <strain evidence="9 10">TK</strain>
    </source>
</reference>
<gene>
    <name evidence="9" type="ORF">DLAC_10336</name>
</gene>
<evidence type="ECO:0000259" key="8">
    <source>
        <dbReference type="SMART" id="SM00737"/>
    </source>
</evidence>